<reference evidence="2" key="1">
    <citation type="submission" date="2018-05" db="EMBL/GenBank/DDBJ databases">
        <authorList>
            <person name="Lanie J.A."/>
            <person name="Ng W.-L."/>
            <person name="Kazmierczak K.M."/>
            <person name="Andrzejewski T.M."/>
            <person name="Davidsen T.M."/>
            <person name="Wayne K.J."/>
            <person name="Tettelin H."/>
            <person name="Glass J.I."/>
            <person name="Rusch D."/>
            <person name="Podicherti R."/>
            <person name="Tsui H.-C.T."/>
            <person name="Winkler M.E."/>
        </authorList>
    </citation>
    <scope>NUCLEOTIDE SEQUENCE</scope>
</reference>
<sequence>MNCGKCQTSNPEGAKFCMSCGSALAASCPECGTELPSEARFCLNCVYQLGQSSEAASARAQLEQYIPRELLEKLESARSSGGIQGERRVVPMLFCDVTGSTAAAEQLDPEEWAQIMNGAFEHLIAPVYRH</sequence>
<dbReference type="Gene3D" id="3.30.70.1230">
    <property type="entry name" value="Nucleotide cyclase"/>
    <property type="match status" value="1"/>
</dbReference>
<evidence type="ECO:0000259" key="1">
    <source>
        <dbReference type="Pfam" id="PF12773"/>
    </source>
</evidence>
<feature type="domain" description="DZANK-type" evidence="1">
    <location>
        <begin position="3"/>
        <end position="45"/>
    </location>
</feature>
<evidence type="ECO:0000313" key="2">
    <source>
        <dbReference type="EMBL" id="SVB17327.1"/>
    </source>
</evidence>
<dbReference type="InterPro" id="IPR025874">
    <property type="entry name" value="DZR"/>
</dbReference>
<protein>
    <recommendedName>
        <fullName evidence="1">DZANK-type domain-containing protein</fullName>
    </recommendedName>
</protein>
<dbReference type="SUPFAM" id="SSF55073">
    <property type="entry name" value="Nucleotide cyclase"/>
    <property type="match status" value="1"/>
</dbReference>
<gene>
    <name evidence="2" type="ORF">METZ01_LOCUS170181</name>
</gene>
<name>A0A382BVV0_9ZZZZ</name>
<proteinExistence type="predicted"/>
<accession>A0A382BVV0</accession>
<dbReference type="Pfam" id="PF12773">
    <property type="entry name" value="DZR"/>
    <property type="match status" value="1"/>
</dbReference>
<organism evidence="2">
    <name type="scientific">marine metagenome</name>
    <dbReference type="NCBI Taxonomy" id="408172"/>
    <lineage>
        <taxon>unclassified sequences</taxon>
        <taxon>metagenomes</taxon>
        <taxon>ecological metagenomes</taxon>
    </lineage>
</organism>
<dbReference type="InterPro" id="IPR029787">
    <property type="entry name" value="Nucleotide_cyclase"/>
</dbReference>
<dbReference type="EMBL" id="UINC01031380">
    <property type="protein sequence ID" value="SVB17327.1"/>
    <property type="molecule type" value="Genomic_DNA"/>
</dbReference>
<dbReference type="AlphaFoldDB" id="A0A382BVV0"/>
<dbReference type="PROSITE" id="PS51257">
    <property type="entry name" value="PROKAR_LIPOPROTEIN"/>
    <property type="match status" value="1"/>
</dbReference>